<dbReference type="Pfam" id="PF03551">
    <property type="entry name" value="PadR"/>
    <property type="match status" value="1"/>
</dbReference>
<evidence type="ECO:0000313" key="5">
    <source>
        <dbReference type="Proteomes" id="UP001458415"/>
    </source>
</evidence>
<dbReference type="InterPro" id="IPR018309">
    <property type="entry name" value="Tscrpt_reg_PadR_C"/>
</dbReference>
<dbReference type="RefSeq" id="WP_086727319.1">
    <property type="nucleotide sequence ID" value="NZ_MUBM01000175.1"/>
</dbReference>
<dbReference type="Pfam" id="PF10400">
    <property type="entry name" value="Vir_act_alpha_C"/>
    <property type="match status" value="1"/>
</dbReference>
<feature type="domain" description="Transcription regulator PadR N-terminal" evidence="2">
    <location>
        <begin position="7"/>
        <end position="76"/>
    </location>
</feature>
<gene>
    <name evidence="4" type="ORF">ABT317_22460</name>
</gene>
<accession>A0ABV1W641</accession>
<sequence length="204" mass="22699">MSIRHGLLALLEAGPRHGSRLRAEFEEHTGGAWPLSIGLVCSTLGLLERDGLVAREGVDEAGRVTYALTEAGRGELWSWYTRPVERAGPPREELALKLVLSVAAPGVDVREVVDVQRRHLSEALHGYVRQRAEILAGRPERPEEVARLLVLEQLICDAEAESRWLEHCAARLLRLRPPQEHGRLPHDADSARTVDHLPQGAPRR</sequence>
<dbReference type="Gene3D" id="1.10.10.10">
    <property type="entry name" value="Winged helix-like DNA-binding domain superfamily/Winged helix DNA-binding domain"/>
    <property type="match status" value="1"/>
</dbReference>
<feature type="domain" description="Transcription regulator PadR C-terminal" evidence="3">
    <location>
        <begin position="91"/>
        <end position="172"/>
    </location>
</feature>
<comment type="caution">
    <text evidence="4">The sequence shown here is derived from an EMBL/GenBank/DDBJ whole genome shotgun (WGS) entry which is preliminary data.</text>
</comment>
<organism evidence="4 5">
    <name type="scientific">Streptomyces carpinensis</name>
    <dbReference type="NCBI Taxonomy" id="66369"/>
    <lineage>
        <taxon>Bacteria</taxon>
        <taxon>Bacillati</taxon>
        <taxon>Actinomycetota</taxon>
        <taxon>Actinomycetes</taxon>
        <taxon>Kitasatosporales</taxon>
        <taxon>Streptomycetaceae</taxon>
        <taxon>Streptomyces</taxon>
    </lineage>
</organism>
<name>A0ABV1W641_9ACTN</name>
<dbReference type="Proteomes" id="UP001458415">
    <property type="component" value="Unassembled WGS sequence"/>
</dbReference>
<protein>
    <submittedName>
        <fullName evidence="4">PadR family transcriptional regulator</fullName>
    </submittedName>
</protein>
<evidence type="ECO:0000259" key="3">
    <source>
        <dbReference type="Pfam" id="PF10400"/>
    </source>
</evidence>
<feature type="region of interest" description="Disordered" evidence="1">
    <location>
        <begin position="181"/>
        <end position="204"/>
    </location>
</feature>
<dbReference type="EMBL" id="JBEPCU010000409">
    <property type="protein sequence ID" value="MER6979660.1"/>
    <property type="molecule type" value="Genomic_DNA"/>
</dbReference>
<reference evidence="4 5" key="1">
    <citation type="submission" date="2024-06" db="EMBL/GenBank/DDBJ databases">
        <title>The Natural Products Discovery Center: Release of the First 8490 Sequenced Strains for Exploring Actinobacteria Biosynthetic Diversity.</title>
        <authorList>
            <person name="Kalkreuter E."/>
            <person name="Kautsar S.A."/>
            <person name="Yang D."/>
            <person name="Bader C.D."/>
            <person name="Teijaro C.N."/>
            <person name="Fluegel L."/>
            <person name="Davis C.M."/>
            <person name="Simpson J.R."/>
            <person name="Lauterbach L."/>
            <person name="Steele A.D."/>
            <person name="Gui C."/>
            <person name="Meng S."/>
            <person name="Li G."/>
            <person name="Viehrig K."/>
            <person name="Ye F."/>
            <person name="Su P."/>
            <person name="Kiefer A.F."/>
            <person name="Nichols A."/>
            <person name="Cepeda A.J."/>
            <person name="Yan W."/>
            <person name="Fan B."/>
            <person name="Jiang Y."/>
            <person name="Adhikari A."/>
            <person name="Zheng C.-J."/>
            <person name="Schuster L."/>
            <person name="Cowan T.M."/>
            <person name="Smanski M.J."/>
            <person name="Chevrette M.G."/>
            <person name="De Carvalho L.P.S."/>
            <person name="Shen B."/>
        </authorList>
    </citation>
    <scope>NUCLEOTIDE SEQUENCE [LARGE SCALE GENOMIC DNA]</scope>
    <source>
        <strain evidence="4 5">NPDC000634</strain>
    </source>
</reference>
<feature type="compositionally biased region" description="Basic and acidic residues" evidence="1">
    <location>
        <begin position="181"/>
        <end position="195"/>
    </location>
</feature>
<dbReference type="InterPro" id="IPR036388">
    <property type="entry name" value="WH-like_DNA-bd_sf"/>
</dbReference>
<dbReference type="InterPro" id="IPR036390">
    <property type="entry name" value="WH_DNA-bd_sf"/>
</dbReference>
<dbReference type="SUPFAM" id="SSF46785">
    <property type="entry name" value="Winged helix' DNA-binding domain"/>
    <property type="match status" value="1"/>
</dbReference>
<dbReference type="InterPro" id="IPR005149">
    <property type="entry name" value="Tscrpt_reg_PadR_N"/>
</dbReference>
<proteinExistence type="predicted"/>
<evidence type="ECO:0000313" key="4">
    <source>
        <dbReference type="EMBL" id="MER6979660.1"/>
    </source>
</evidence>
<dbReference type="PANTHER" id="PTHR43252:SF6">
    <property type="entry name" value="NEGATIVE TRANSCRIPTION REGULATOR PADR"/>
    <property type="match status" value="1"/>
</dbReference>
<keyword evidence="5" id="KW-1185">Reference proteome</keyword>
<evidence type="ECO:0000256" key="1">
    <source>
        <dbReference type="SAM" id="MobiDB-lite"/>
    </source>
</evidence>
<dbReference type="PANTHER" id="PTHR43252">
    <property type="entry name" value="TRANSCRIPTIONAL REGULATOR YQJI"/>
    <property type="match status" value="1"/>
</dbReference>
<evidence type="ECO:0000259" key="2">
    <source>
        <dbReference type="Pfam" id="PF03551"/>
    </source>
</evidence>